<dbReference type="RefSeq" id="WP_338198350.1">
    <property type="nucleotide sequence ID" value="NZ_JAEKNR010000004.1"/>
</dbReference>
<dbReference type="EMBL" id="JAEKNR010000004">
    <property type="protein sequence ID" value="MBJ7596515.1"/>
    <property type="molecule type" value="Genomic_DNA"/>
</dbReference>
<organism evidence="2 3">
    <name type="scientific">Candidatus Nephthysia bennettiae</name>
    <dbReference type="NCBI Taxonomy" id="3127016"/>
    <lineage>
        <taxon>Bacteria</taxon>
        <taxon>Bacillati</taxon>
        <taxon>Candidatus Dormiibacterota</taxon>
        <taxon>Candidatus Dormibacteria</taxon>
        <taxon>Candidatus Dormibacterales</taxon>
        <taxon>Candidatus Dormibacteraceae</taxon>
        <taxon>Candidatus Nephthysia</taxon>
    </lineage>
</organism>
<name>A0A934K0Y0_9BACT</name>
<sequence length="212" mass="22544">MPLILWAAIAVLFVVVAIQCFAFLETLRQLAEIRREFEAYQGATELSGVVPIGMTLPDLALIDPSTTTPVALRDRMTTGGLVFLHPGCVSCHTVAQQLDRYAGLQQPGTSLVAIVEGRTADEAEQFIKETGLGPAAILIDPNGELARSIGLTVKPAVVVVYNGATQATATIRSASQADEFMMKALRNGTAMPEEPTTRSVATSKVREISSSS</sequence>
<feature type="region of interest" description="Disordered" evidence="1">
    <location>
        <begin position="189"/>
        <end position="212"/>
    </location>
</feature>
<evidence type="ECO:0000256" key="1">
    <source>
        <dbReference type="SAM" id="MobiDB-lite"/>
    </source>
</evidence>
<evidence type="ECO:0000313" key="3">
    <source>
        <dbReference type="Proteomes" id="UP000612893"/>
    </source>
</evidence>
<dbReference type="InterPro" id="IPR036249">
    <property type="entry name" value="Thioredoxin-like_sf"/>
</dbReference>
<comment type="caution">
    <text evidence="2">The sequence shown here is derived from an EMBL/GenBank/DDBJ whole genome shotgun (WGS) entry which is preliminary data.</text>
</comment>
<keyword evidence="3" id="KW-1185">Reference proteome</keyword>
<accession>A0A934K0Y0</accession>
<dbReference type="SUPFAM" id="SSF52833">
    <property type="entry name" value="Thioredoxin-like"/>
    <property type="match status" value="1"/>
</dbReference>
<evidence type="ECO:0000313" key="2">
    <source>
        <dbReference type="EMBL" id="MBJ7596515.1"/>
    </source>
</evidence>
<dbReference type="Gene3D" id="3.40.30.10">
    <property type="entry name" value="Glutaredoxin"/>
    <property type="match status" value="1"/>
</dbReference>
<protein>
    <recommendedName>
        <fullName evidence="4">Thioredoxin domain-containing protein</fullName>
    </recommendedName>
</protein>
<proteinExistence type="predicted"/>
<gene>
    <name evidence="2" type="ORF">JF922_00280</name>
</gene>
<reference evidence="2" key="1">
    <citation type="submission" date="2020-10" db="EMBL/GenBank/DDBJ databases">
        <title>Ca. Dormibacterota MAGs.</title>
        <authorList>
            <person name="Montgomery K."/>
        </authorList>
    </citation>
    <scope>NUCLEOTIDE SEQUENCE [LARGE SCALE GENOMIC DNA]</scope>
    <source>
        <strain evidence="2">SC8812_S17_10</strain>
    </source>
</reference>
<dbReference type="Proteomes" id="UP000612893">
    <property type="component" value="Unassembled WGS sequence"/>
</dbReference>
<dbReference type="AlphaFoldDB" id="A0A934K0Y0"/>
<evidence type="ECO:0008006" key="4">
    <source>
        <dbReference type="Google" id="ProtNLM"/>
    </source>
</evidence>
<feature type="compositionally biased region" description="Polar residues" evidence="1">
    <location>
        <begin position="197"/>
        <end position="212"/>
    </location>
</feature>